<dbReference type="InterPro" id="IPR036388">
    <property type="entry name" value="WH-like_DNA-bd_sf"/>
</dbReference>
<evidence type="ECO:0000313" key="3">
    <source>
        <dbReference type="Proteomes" id="UP000552757"/>
    </source>
</evidence>
<name>A0A7W6GPX7_9SPHN</name>
<evidence type="ECO:0000313" key="2">
    <source>
        <dbReference type="EMBL" id="MBB3981484.1"/>
    </source>
</evidence>
<dbReference type="CDD" id="cd10144">
    <property type="entry name" value="Peptidase_S74_CIMCD"/>
    <property type="match status" value="1"/>
</dbReference>
<protein>
    <recommendedName>
        <fullName evidence="1">Peptidase S74 domain-containing protein</fullName>
    </recommendedName>
</protein>
<dbReference type="Gene3D" id="4.10.1090.10">
    <property type="entry name" value="Endosialidase, domain 4"/>
    <property type="match status" value="1"/>
</dbReference>
<dbReference type="AlphaFoldDB" id="A0A7W6GPX7"/>
<dbReference type="RefSeq" id="WP_183954474.1">
    <property type="nucleotide sequence ID" value="NZ_JACIEB010000002.1"/>
</dbReference>
<dbReference type="InterPro" id="IPR030392">
    <property type="entry name" value="S74_ICA"/>
</dbReference>
<comment type="caution">
    <text evidence="2">The sequence shown here is derived from an EMBL/GenBank/DDBJ whole genome shotgun (WGS) entry which is preliminary data.</text>
</comment>
<keyword evidence="3" id="KW-1185">Reference proteome</keyword>
<dbReference type="Pfam" id="PF13884">
    <property type="entry name" value="Peptidase_S74"/>
    <property type="match status" value="1"/>
</dbReference>
<dbReference type="Proteomes" id="UP000552757">
    <property type="component" value="Unassembled WGS sequence"/>
</dbReference>
<dbReference type="InterPro" id="IPR044914">
    <property type="entry name" value="Endosialidase_C_dom_sf"/>
</dbReference>
<accession>A0A7W6GPX7</accession>
<feature type="domain" description="Peptidase S74" evidence="1">
    <location>
        <begin position="451"/>
        <end position="579"/>
    </location>
</feature>
<sequence length="586" mass="58526">MEPIIFADLVLEVCHAGGAGPLALGGAVAGYRRFADAVEAEARFPYAIFGVASPGEWETGIGWLDGEGLLAREPVASSADGAAVDFSVGEKHVALTPTADWLAQIVGHGHGVGDVDGLDAALAAGVAATDALASDVAALGAAQAGQQDSIDALAGGLAVQADAIAAVEAGLAGKQAASADLSAIAAAGTAAFGRGVLTQGDAAAARAYIGAGTSSAAGTVTSVDGSGGTTGLTLTGGPVSVSGTLTLGGTLALAHGGTGASDAAGARAALGLGSAATHASGDYLASTGGTVTGVVTVDTTSATGAAQVNAMANNFAQCTVISYRSSIATHCNFVGQAAYGTLAAPEQIGAANVSLFELSSRPWTGSAFGQQARIVFSSTSAHSPTNLGIYASIDLTADGSTTRTQVARFDAGTGVTVTGIVRPDADNSRTLGEAARRWSVVYAGTGTINTSDARDKVDVGAPDEALLDAWGGAAWRRYRFADAVAAKGADARWHMGMVAQETRDVIDGVLGAGAAVRWGLVCHDAWDAEDEARDADGALVRPGRAAGDRWGLRYDECLALEAMWLRREIARLTARVTALEMAHAAE</sequence>
<dbReference type="EMBL" id="JACIEB010000002">
    <property type="protein sequence ID" value="MBB3981484.1"/>
    <property type="molecule type" value="Genomic_DNA"/>
</dbReference>
<organism evidence="2 3">
    <name type="scientific">Sphingobium fontiphilum</name>
    <dbReference type="NCBI Taxonomy" id="944425"/>
    <lineage>
        <taxon>Bacteria</taxon>
        <taxon>Pseudomonadati</taxon>
        <taxon>Pseudomonadota</taxon>
        <taxon>Alphaproteobacteria</taxon>
        <taxon>Sphingomonadales</taxon>
        <taxon>Sphingomonadaceae</taxon>
        <taxon>Sphingobium</taxon>
    </lineage>
</organism>
<dbReference type="PROSITE" id="PS51688">
    <property type="entry name" value="ICA"/>
    <property type="match status" value="1"/>
</dbReference>
<proteinExistence type="predicted"/>
<gene>
    <name evidence="2" type="ORF">GGR44_001131</name>
</gene>
<reference evidence="2 3" key="1">
    <citation type="submission" date="2020-08" db="EMBL/GenBank/DDBJ databases">
        <title>Genomic Encyclopedia of Type Strains, Phase IV (KMG-IV): sequencing the most valuable type-strain genomes for metagenomic binning, comparative biology and taxonomic classification.</title>
        <authorList>
            <person name="Goeker M."/>
        </authorList>
    </citation>
    <scope>NUCLEOTIDE SEQUENCE [LARGE SCALE GENOMIC DNA]</scope>
    <source>
        <strain evidence="2 3">DSM 29348</strain>
    </source>
</reference>
<dbReference type="Gene3D" id="1.10.10.10">
    <property type="entry name" value="Winged helix-like DNA-binding domain superfamily/Winged helix DNA-binding domain"/>
    <property type="match status" value="1"/>
</dbReference>
<evidence type="ECO:0000259" key="1">
    <source>
        <dbReference type="PROSITE" id="PS51688"/>
    </source>
</evidence>